<dbReference type="EMBL" id="BJXW01000034">
    <property type="protein sequence ID" value="GEN32221.1"/>
    <property type="molecule type" value="Genomic_DNA"/>
</dbReference>
<comment type="caution">
    <text evidence="9">The sequence shown here is derived from an EMBL/GenBank/DDBJ whole genome shotgun (WGS) entry which is preliminary data.</text>
</comment>
<evidence type="ECO:0000256" key="4">
    <source>
        <dbReference type="PROSITE-ProRule" id="PRU00520"/>
    </source>
</evidence>
<evidence type="ECO:0000256" key="6">
    <source>
        <dbReference type="SAM" id="Coils"/>
    </source>
</evidence>
<keyword evidence="10" id="KW-1185">Reference proteome</keyword>
<dbReference type="InterPro" id="IPR011761">
    <property type="entry name" value="ATP-grasp"/>
</dbReference>
<sequence>MKKFSGVSLPQLTEEIVRNARKTRLDAFAVALEGWRRGLKLKWYTKDTPHFDDMIIFGVNPPGRLFSLSSDKKTHFFFRTRGDKVSNRAVEIGSEKGDTKIWLDKAGVPVPQGKGFPEDATDEEIIEYSRTLDYPLVFKPTNASLGNGVVTNLQNEAEFVAALNYVRHELGYKEVIVEQHVSGKEYRLYVVEDQVIAVYNRIPANITGDGKHTIEELIELKNYERRQNARLNSCLIHTDQEIVDFVTEQGYSLDSVLEKGKQLLLREKTNVSSGGDPIDVTDETPNEIKQIAIDAVKAIPGLHHAGVDIIVNEDSKIKQPAVVLEINPTAQIGGALFPLRGKARNIPAAIIDYYFPETKGIDTSDSKIYFDMSTVLEPLEDRTAIEVEVAPAPMGKLYAKRYVVIGDVQRHRYHRWIKKQALDRNLNGFVKNMVFDEIEVIIAGTDKKEVDGFKQVLKQYPQGSKVVKIQEEVWEEPVTVGFEINERYNTSTLRAAQYSLRKMHQELARLTKQKNRIEKDISHVFNSTSWKFSTPIRKVGEIVKGKK</sequence>
<keyword evidence="6" id="KW-0175">Coiled coil</keyword>
<reference evidence="9 10" key="1">
    <citation type="submission" date="2019-07" db="EMBL/GenBank/DDBJ databases">
        <title>Whole genome shotgun sequence of Cerasibacillus quisquiliarum NBRC 102429.</title>
        <authorList>
            <person name="Hosoyama A."/>
            <person name="Uohara A."/>
            <person name="Ohji S."/>
            <person name="Ichikawa N."/>
        </authorList>
    </citation>
    <scope>NUCLEOTIDE SEQUENCE [LARGE SCALE GENOMIC DNA]</scope>
    <source>
        <strain evidence="9 10">NBRC 102429</strain>
    </source>
</reference>
<dbReference type="GO" id="GO:0005524">
    <property type="term" value="F:ATP binding"/>
    <property type="evidence" value="ECO:0007669"/>
    <property type="project" value="UniProtKB-UniRule"/>
</dbReference>
<feature type="domain" description="ATP-grasp" evidence="7">
    <location>
        <begin position="100"/>
        <end position="355"/>
    </location>
</feature>
<dbReference type="Pfam" id="PF00708">
    <property type="entry name" value="Acylphosphatase"/>
    <property type="match status" value="1"/>
</dbReference>
<comment type="caution">
    <text evidence="4">Lacks conserved residue(s) required for the propagation of feature annotation.</text>
</comment>
<dbReference type="AlphaFoldDB" id="A0A511V2E1"/>
<evidence type="ECO:0000256" key="3">
    <source>
        <dbReference type="PROSITE-ProRule" id="PRU00409"/>
    </source>
</evidence>
<gene>
    <name evidence="9" type="ORF">CQU01_24590</name>
</gene>
<organism evidence="9 10">
    <name type="scientific">Cerasibacillus quisquiliarum</name>
    <dbReference type="NCBI Taxonomy" id="227865"/>
    <lineage>
        <taxon>Bacteria</taxon>
        <taxon>Bacillati</taxon>
        <taxon>Bacillota</taxon>
        <taxon>Bacilli</taxon>
        <taxon>Bacillales</taxon>
        <taxon>Bacillaceae</taxon>
        <taxon>Cerasibacillus</taxon>
    </lineage>
</organism>
<feature type="coiled-coil region" evidence="6">
    <location>
        <begin position="493"/>
        <end position="520"/>
    </location>
</feature>
<dbReference type="SUPFAM" id="SSF54975">
    <property type="entry name" value="Acylphosphatase/BLUF domain-like"/>
    <property type="match status" value="1"/>
</dbReference>
<dbReference type="Gene3D" id="3.30.70.100">
    <property type="match status" value="1"/>
</dbReference>
<dbReference type="Proteomes" id="UP000321491">
    <property type="component" value="Unassembled WGS sequence"/>
</dbReference>
<dbReference type="OrthoDB" id="9803907at2"/>
<dbReference type="PROSITE" id="PS51160">
    <property type="entry name" value="ACYLPHOSPHATASE_3"/>
    <property type="match status" value="1"/>
</dbReference>
<dbReference type="PANTHER" id="PTHR21621">
    <property type="entry name" value="RIBOSOMAL PROTEIN S6 MODIFICATION PROTEIN"/>
    <property type="match status" value="1"/>
</dbReference>
<evidence type="ECO:0000313" key="9">
    <source>
        <dbReference type="EMBL" id="GEN32221.1"/>
    </source>
</evidence>
<evidence type="ECO:0000259" key="8">
    <source>
        <dbReference type="PROSITE" id="PS51160"/>
    </source>
</evidence>
<dbReference type="GO" id="GO:0009432">
    <property type="term" value="P:SOS response"/>
    <property type="evidence" value="ECO:0007669"/>
    <property type="project" value="TreeGrafter"/>
</dbReference>
<dbReference type="GO" id="GO:0005737">
    <property type="term" value="C:cytoplasm"/>
    <property type="evidence" value="ECO:0007669"/>
    <property type="project" value="TreeGrafter"/>
</dbReference>
<dbReference type="InterPro" id="IPR001792">
    <property type="entry name" value="Acylphosphatase-like_dom"/>
</dbReference>
<dbReference type="PANTHER" id="PTHR21621:SF0">
    <property type="entry name" value="BETA-CITRYLGLUTAMATE SYNTHASE B-RELATED"/>
    <property type="match status" value="1"/>
</dbReference>
<dbReference type="Pfam" id="PF02786">
    <property type="entry name" value="CPSase_L_D2"/>
    <property type="match status" value="1"/>
</dbReference>
<evidence type="ECO:0000259" key="7">
    <source>
        <dbReference type="PROSITE" id="PS50975"/>
    </source>
</evidence>
<keyword evidence="3" id="KW-0547">Nucleotide-binding</keyword>
<keyword evidence="3" id="KW-0067">ATP-binding</keyword>
<evidence type="ECO:0000256" key="2">
    <source>
        <dbReference type="ARBA" id="ARBA00032904"/>
    </source>
</evidence>
<protein>
    <recommendedName>
        <fullName evidence="1">Acylphosphatase</fullName>
    </recommendedName>
    <alternativeName>
        <fullName evidence="2">Acylphosphate phosphohydrolase</fullName>
    </alternativeName>
</protein>
<dbReference type="GO" id="GO:0046872">
    <property type="term" value="F:metal ion binding"/>
    <property type="evidence" value="ECO:0007669"/>
    <property type="project" value="InterPro"/>
</dbReference>
<name>A0A511V2E1_9BACI</name>
<comment type="similarity">
    <text evidence="5">Belongs to the acylphosphatase family.</text>
</comment>
<dbReference type="Gene3D" id="3.30.470.20">
    <property type="entry name" value="ATP-grasp fold, B domain"/>
    <property type="match status" value="2"/>
</dbReference>
<dbReference type="SUPFAM" id="SSF56059">
    <property type="entry name" value="Glutathione synthetase ATP-binding domain-like"/>
    <property type="match status" value="1"/>
</dbReference>
<dbReference type="PROSITE" id="PS50975">
    <property type="entry name" value="ATP_GRASP"/>
    <property type="match status" value="1"/>
</dbReference>
<dbReference type="GO" id="GO:0018169">
    <property type="term" value="F:ribosomal S6-glutamic acid ligase activity"/>
    <property type="evidence" value="ECO:0007669"/>
    <property type="project" value="TreeGrafter"/>
</dbReference>
<evidence type="ECO:0000313" key="10">
    <source>
        <dbReference type="Proteomes" id="UP000321491"/>
    </source>
</evidence>
<proteinExistence type="inferred from homology"/>
<feature type="domain" description="Acylphosphatase-like" evidence="8">
    <location>
        <begin position="399"/>
        <end position="486"/>
    </location>
</feature>
<accession>A0A511V2E1</accession>
<dbReference type="InterPro" id="IPR036046">
    <property type="entry name" value="Acylphosphatase-like_dom_sf"/>
</dbReference>
<dbReference type="InterPro" id="IPR005479">
    <property type="entry name" value="CPAse_ATP-bd"/>
</dbReference>
<dbReference type="RefSeq" id="WP_146938579.1">
    <property type="nucleotide sequence ID" value="NZ_BJXW01000034.1"/>
</dbReference>
<evidence type="ECO:0000256" key="1">
    <source>
        <dbReference type="ARBA" id="ARBA00015991"/>
    </source>
</evidence>
<evidence type="ECO:0000256" key="5">
    <source>
        <dbReference type="RuleBase" id="RU004168"/>
    </source>
</evidence>